<feature type="region of interest" description="Disordered" evidence="2">
    <location>
        <begin position="557"/>
        <end position="582"/>
    </location>
</feature>
<feature type="compositionally biased region" description="Polar residues" evidence="2">
    <location>
        <begin position="612"/>
        <end position="621"/>
    </location>
</feature>
<feature type="region of interest" description="Disordered" evidence="2">
    <location>
        <begin position="595"/>
        <end position="650"/>
    </location>
</feature>
<dbReference type="SMART" id="SM00584">
    <property type="entry name" value="TLDc"/>
    <property type="match status" value="1"/>
</dbReference>
<dbReference type="InterPro" id="IPR006571">
    <property type="entry name" value="TLDc_dom"/>
</dbReference>
<evidence type="ECO:0000259" key="3">
    <source>
        <dbReference type="PROSITE" id="PS51886"/>
    </source>
</evidence>
<dbReference type="EMBL" id="JAHKSW010000023">
    <property type="protein sequence ID" value="KAG7318091.1"/>
    <property type="molecule type" value="Genomic_DNA"/>
</dbReference>
<dbReference type="Pfam" id="PF07534">
    <property type="entry name" value="TLD"/>
    <property type="match status" value="1"/>
</dbReference>
<keyword evidence="1" id="KW-0175">Coiled coil</keyword>
<organism evidence="4 5">
    <name type="scientific">Hemibagrus wyckioides</name>
    <dbReference type="NCBI Taxonomy" id="337641"/>
    <lineage>
        <taxon>Eukaryota</taxon>
        <taxon>Metazoa</taxon>
        <taxon>Chordata</taxon>
        <taxon>Craniata</taxon>
        <taxon>Vertebrata</taxon>
        <taxon>Euteleostomi</taxon>
        <taxon>Actinopterygii</taxon>
        <taxon>Neopterygii</taxon>
        <taxon>Teleostei</taxon>
        <taxon>Ostariophysi</taxon>
        <taxon>Siluriformes</taxon>
        <taxon>Bagridae</taxon>
        <taxon>Hemibagrus</taxon>
    </lineage>
</organism>
<dbReference type="Proteomes" id="UP000824219">
    <property type="component" value="Linkage Group LG23"/>
</dbReference>
<sequence>MGVAYSVGEVDHLYTFFVQWSPDIYTEHCREHGFLLLDKKKLAEIDSLLRDPDPQHWNIVTVRKGKRSPSVCSSQCVSTSEDEDTEDTLPVLTQDSHILREHHLEKLAPHLPARLHCSPWQLVYSTEIHGTSLKTLYRKTAEIQQPVLLLIQDTYNQVFGAFSSDSFRVSDCCYGTGETFLFTFSPEFKMFRWSGENSYFVRGFLDSLQLGAGGGPFGLWLDSDLLRGSTFSCKTFRNTPLSPQHDFRVQALESVFTEIKSSCFSSNSHHDGHVNINVGVTENNSWRSVIMESPQADDDICILKHETAFAAESPVAVCSGDESVASHFALVTAYEDIKKRLRDTEKENTLLRKRVKQLEDKVFRPEAPPSEGPQYMNKAFSAYRGIYMEKKDLQAELNKVKKERVEAEKILTEQLQAKELELLQLKSEMETSQVMKSLSETQDYWHVNRESSEEQIHTLQEEVQRLRLENNHLHTLCTIRQDVSETLVKNDEVQQGAPQYFRSAVMSVYEDVCGEVSRLHTLVRNQSELMKKLRDRPALKRAASALPVQCLDDMEKNHSPVRAPIPRPPSAPPLHVAPPPGTSYAENWKEAWPLNRPSPLGSPAGPPITPQHAASSLNDDSWSIPAHPTPGHTPYWEEPKSSSTEWSKPY</sequence>
<name>A0A9D3N8D4_9TELE</name>
<protein>
    <recommendedName>
        <fullName evidence="3">TLDc domain-containing protein</fullName>
    </recommendedName>
</protein>
<proteinExistence type="predicted"/>
<reference evidence="4 5" key="1">
    <citation type="submission" date="2021-06" db="EMBL/GenBank/DDBJ databases">
        <title>Chromosome-level genome assembly of the red-tail catfish (Hemibagrus wyckioides).</title>
        <authorList>
            <person name="Shao F."/>
        </authorList>
    </citation>
    <scope>NUCLEOTIDE SEQUENCE [LARGE SCALE GENOMIC DNA]</scope>
    <source>
        <strain evidence="4">EC202008001</strain>
        <tissue evidence="4">Blood</tissue>
    </source>
</reference>
<evidence type="ECO:0000313" key="4">
    <source>
        <dbReference type="EMBL" id="KAG7318091.1"/>
    </source>
</evidence>
<comment type="caution">
    <text evidence="4">The sequence shown here is derived from an EMBL/GenBank/DDBJ whole genome shotgun (WGS) entry which is preliminary data.</text>
</comment>
<dbReference type="GO" id="GO:0005634">
    <property type="term" value="C:nucleus"/>
    <property type="evidence" value="ECO:0007669"/>
    <property type="project" value="TreeGrafter"/>
</dbReference>
<feature type="domain" description="TLDc" evidence="3">
    <location>
        <begin position="97"/>
        <end position="258"/>
    </location>
</feature>
<evidence type="ECO:0000256" key="1">
    <source>
        <dbReference type="SAM" id="Coils"/>
    </source>
</evidence>
<gene>
    <name evidence="4" type="ORF">KOW79_019126</name>
</gene>
<feature type="compositionally biased region" description="Polar residues" evidence="2">
    <location>
        <begin position="641"/>
        <end position="650"/>
    </location>
</feature>
<dbReference type="OrthoDB" id="8744179at2759"/>
<dbReference type="PANTHER" id="PTHR23354">
    <property type="entry name" value="NUCLEOLAR PROTEIN 7/ESTROGEN RECEPTOR COACTIVATOR-RELATED"/>
    <property type="match status" value="1"/>
</dbReference>
<evidence type="ECO:0000256" key="2">
    <source>
        <dbReference type="SAM" id="MobiDB-lite"/>
    </source>
</evidence>
<feature type="compositionally biased region" description="Pro residues" evidence="2">
    <location>
        <begin position="563"/>
        <end position="581"/>
    </location>
</feature>
<dbReference type="PROSITE" id="PS51886">
    <property type="entry name" value="TLDC"/>
    <property type="match status" value="1"/>
</dbReference>
<dbReference type="AlphaFoldDB" id="A0A9D3N8D4"/>
<feature type="coiled-coil region" evidence="1">
    <location>
        <begin position="334"/>
        <end position="476"/>
    </location>
</feature>
<dbReference type="GO" id="GO:0006979">
    <property type="term" value="P:response to oxidative stress"/>
    <property type="evidence" value="ECO:0007669"/>
    <property type="project" value="TreeGrafter"/>
</dbReference>
<accession>A0A9D3N8D4</accession>
<keyword evidence="5" id="KW-1185">Reference proteome</keyword>
<dbReference type="GO" id="GO:0006357">
    <property type="term" value="P:regulation of transcription by RNA polymerase II"/>
    <property type="evidence" value="ECO:0007669"/>
    <property type="project" value="TreeGrafter"/>
</dbReference>
<evidence type="ECO:0000313" key="5">
    <source>
        <dbReference type="Proteomes" id="UP000824219"/>
    </source>
</evidence>
<dbReference type="PANTHER" id="PTHR23354:SF68">
    <property type="entry name" value="NUCLEAR RECEPTOR COACTIVATOR 7"/>
    <property type="match status" value="1"/>
</dbReference>